<evidence type="ECO:0000256" key="1">
    <source>
        <dbReference type="ARBA" id="ARBA00005775"/>
    </source>
</evidence>
<name>A0A4P9W8M2_9FUNG</name>
<evidence type="ECO:0000313" key="7">
    <source>
        <dbReference type="Proteomes" id="UP000269721"/>
    </source>
</evidence>
<evidence type="ECO:0000256" key="2">
    <source>
        <dbReference type="ARBA" id="ARBA00022540"/>
    </source>
</evidence>
<dbReference type="GO" id="GO:0003743">
    <property type="term" value="F:translation initiation factor activity"/>
    <property type="evidence" value="ECO:0007669"/>
    <property type="project" value="UniProtKB-KW"/>
</dbReference>
<dbReference type="InterPro" id="IPR003890">
    <property type="entry name" value="MIF4G-like_typ-3"/>
</dbReference>
<keyword evidence="2" id="KW-0396">Initiation factor</keyword>
<dbReference type="GO" id="GO:0016281">
    <property type="term" value="C:eukaryotic translation initiation factor 4F complex"/>
    <property type="evidence" value="ECO:0007669"/>
    <property type="project" value="TreeGrafter"/>
</dbReference>
<dbReference type="SUPFAM" id="SSF48371">
    <property type="entry name" value="ARM repeat"/>
    <property type="match status" value="1"/>
</dbReference>
<evidence type="ECO:0000259" key="5">
    <source>
        <dbReference type="SMART" id="SM00543"/>
    </source>
</evidence>
<dbReference type="OrthoDB" id="514777at2759"/>
<dbReference type="Pfam" id="PF02854">
    <property type="entry name" value="MIF4G"/>
    <property type="match status" value="1"/>
</dbReference>
<keyword evidence="7" id="KW-1185">Reference proteome</keyword>
<protein>
    <submittedName>
        <fullName evidence="6">Armadillo-type protein</fullName>
    </submittedName>
</protein>
<sequence length="408" mass="45322">MRSIKLATARDELDRVHAHCEIATKKHSDLVDEMNTAERLGVIAKAVRETEEEWREWKGKKARGEATGSDWVEVALPTISEVGKRNQTSILRGSLNPSKCTVDEMDRGSATTTSTAAAPAAVKAALAITDPILNFSSGTAPLLAFIAGLIGELRVVRERRDNLQAELSRMRVAADIETTRAVEALERSEVAQASQRTEATPAAKPATDTFEADIIDAADIEAPEANVLRKVNSLLNDLTFDNIELISDQIVHVRIETLPILVAVVTLLFEKAIDAQYLVSVHAALAFKLWAELPKVQPWISSDAKNNSFCRAMLNKCQQEFNDDDRKAFARLKAIDDPEEEIEAFCLLLVVVGRQLDYPAAAGHMKSYLIHIERLRNNTKPPSRIHYTLQDLLNLRASKWVQTQYHLV</sequence>
<dbReference type="GO" id="GO:0003729">
    <property type="term" value="F:mRNA binding"/>
    <property type="evidence" value="ECO:0007669"/>
    <property type="project" value="TreeGrafter"/>
</dbReference>
<comment type="similarity">
    <text evidence="1">Belongs to the eukaryotic initiation factor 4G family.</text>
</comment>
<accession>A0A4P9W8M2</accession>
<proteinExistence type="inferred from homology"/>
<keyword evidence="3" id="KW-0648">Protein biosynthesis</keyword>
<gene>
    <name evidence="6" type="ORF">BDK51DRAFT_40021</name>
</gene>
<reference evidence="7" key="1">
    <citation type="journal article" date="2018" name="Nat. Microbiol.">
        <title>Leveraging single-cell genomics to expand the fungal tree of life.</title>
        <authorList>
            <person name="Ahrendt S.R."/>
            <person name="Quandt C.A."/>
            <person name="Ciobanu D."/>
            <person name="Clum A."/>
            <person name="Salamov A."/>
            <person name="Andreopoulos B."/>
            <person name="Cheng J.F."/>
            <person name="Woyke T."/>
            <person name="Pelin A."/>
            <person name="Henrissat B."/>
            <person name="Reynolds N.K."/>
            <person name="Benny G.L."/>
            <person name="Smith M.E."/>
            <person name="James T.Y."/>
            <person name="Grigoriev I.V."/>
        </authorList>
    </citation>
    <scope>NUCLEOTIDE SEQUENCE [LARGE SCALE GENOMIC DNA]</scope>
</reference>
<feature type="coiled-coil region" evidence="4">
    <location>
        <begin position="146"/>
        <end position="173"/>
    </location>
</feature>
<keyword evidence="4" id="KW-0175">Coiled coil</keyword>
<feature type="domain" description="MIF4G" evidence="5">
    <location>
        <begin position="228"/>
        <end position="399"/>
    </location>
</feature>
<dbReference type="InterPro" id="IPR016024">
    <property type="entry name" value="ARM-type_fold"/>
</dbReference>
<evidence type="ECO:0000256" key="4">
    <source>
        <dbReference type="SAM" id="Coils"/>
    </source>
</evidence>
<dbReference type="Proteomes" id="UP000269721">
    <property type="component" value="Unassembled WGS sequence"/>
</dbReference>
<dbReference type="SMART" id="SM00543">
    <property type="entry name" value="MIF4G"/>
    <property type="match status" value="1"/>
</dbReference>
<dbReference type="Gene3D" id="1.25.40.180">
    <property type="match status" value="2"/>
</dbReference>
<dbReference type="PANTHER" id="PTHR23253:SF9">
    <property type="entry name" value="EUKARYOTIC TRANSLATION INITIATION FACTOR 4 GAMMA 2"/>
    <property type="match status" value="1"/>
</dbReference>
<dbReference type="PANTHER" id="PTHR23253">
    <property type="entry name" value="EUKARYOTIC TRANSLATION INITIATION FACTOR 4 GAMMA"/>
    <property type="match status" value="1"/>
</dbReference>
<dbReference type="EMBL" id="KZ996425">
    <property type="protein sequence ID" value="RKO88879.1"/>
    <property type="molecule type" value="Genomic_DNA"/>
</dbReference>
<evidence type="ECO:0000313" key="6">
    <source>
        <dbReference type="EMBL" id="RKO88879.1"/>
    </source>
</evidence>
<dbReference type="AlphaFoldDB" id="A0A4P9W8M2"/>
<organism evidence="6 7">
    <name type="scientific">Blyttiomyces helicus</name>
    <dbReference type="NCBI Taxonomy" id="388810"/>
    <lineage>
        <taxon>Eukaryota</taxon>
        <taxon>Fungi</taxon>
        <taxon>Fungi incertae sedis</taxon>
        <taxon>Chytridiomycota</taxon>
        <taxon>Chytridiomycota incertae sedis</taxon>
        <taxon>Chytridiomycetes</taxon>
        <taxon>Chytridiomycetes incertae sedis</taxon>
        <taxon>Blyttiomyces</taxon>
    </lineage>
</organism>
<evidence type="ECO:0000256" key="3">
    <source>
        <dbReference type="ARBA" id="ARBA00022917"/>
    </source>
</evidence>